<dbReference type="EMBL" id="KN819634">
    <property type="protein sequence ID" value="KIJ08387.1"/>
    <property type="molecule type" value="Genomic_DNA"/>
</dbReference>
<dbReference type="HOGENOM" id="CLU_1261880_0_0_1"/>
<protein>
    <submittedName>
        <fullName evidence="1">Unplaced genomic scaffold PAXINscaffold_312, whole genome shotgun sequence</fullName>
    </submittedName>
</protein>
<evidence type="ECO:0000313" key="1">
    <source>
        <dbReference type="EMBL" id="KIJ08387.1"/>
    </source>
</evidence>
<gene>
    <name evidence="1" type="ORF">PAXINDRAFT_158152</name>
</gene>
<accession>A0A0C9TKP0</accession>
<organism evidence="1 2">
    <name type="scientific">Paxillus involutus ATCC 200175</name>
    <dbReference type="NCBI Taxonomy" id="664439"/>
    <lineage>
        <taxon>Eukaryota</taxon>
        <taxon>Fungi</taxon>
        <taxon>Dikarya</taxon>
        <taxon>Basidiomycota</taxon>
        <taxon>Agaricomycotina</taxon>
        <taxon>Agaricomycetes</taxon>
        <taxon>Agaricomycetidae</taxon>
        <taxon>Boletales</taxon>
        <taxon>Paxilineae</taxon>
        <taxon>Paxillaceae</taxon>
        <taxon>Paxillus</taxon>
    </lineage>
</organism>
<dbReference type="AlphaFoldDB" id="A0A0C9TKP0"/>
<dbReference type="OrthoDB" id="10673450at2759"/>
<sequence length="219" mass="24311">MHRHPSCSKDLILTALRSQHLTISLSEDVSSGGFQLDLGDMIDAHAQSNDISGRAGTVLVPVWAASPARRVVRAQIQGRVDRRSLIREDSYRMGSRNASARFDCKRLRGDIVPFFFPLVHFVTHVVGWHRLNRSSSLDASLNYGVLRVQHNTTELGVEPRIGFHITKWPCRHGKGHLVRLAGSDANFGSDLVIGTTVLRAYSPQLDSRAAGNRSRKQDP</sequence>
<keyword evidence="2" id="KW-1185">Reference proteome</keyword>
<evidence type="ECO:0000313" key="2">
    <source>
        <dbReference type="Proteomes" id="UP000053647"/>
    </source>
</evidence>
<dbReference type="Proteomes" id="UP000053647">
    <property type="component" value="Unassembled WGS sequence"/>
</dbReference>
<name>A0A0C9TKP0_PAXIN</name>
<reference evidence="1 2" key="1">
    <citation type="submission" date="2014-06" db="EMBL/GenBank/DDBJ databases">
        <authorList>
            <consortium name="DOE Joint Genome Institute"/>
            <person name="Kuo A."/>
            <person name="Kohler A."/>
            <person name="Nagy L.G."/>
            <person name="Floudas D."/>
            <person name="Copeland A."/>
            <person name="Barry K.W."/>
            <person name="Cichocki N."/>
            <person name="Veneault-Fourrey C."/>
            <person name="LaButti K."/>
            <person name="Lindquist E.A."/>
            <person name="Lipzen A."/>
            <person name="Lundell T."/>
            <person name="Morin E."/>
            <person name="Murat C."/>
            <person name="Sun H."/>
            <person name="Tunlid A."/>
            <person name="Henrissat B."/>
            <person name="Grigoriev I.V."/>
            <person name="Hibbett D.S."/>
            <person name="Martin F."/>
            <person name="Nordberg H.P."/>
            <person name="Cantor M.N."/>
            <person name="Hua S.X."/>
        </authorList>
    </citation>
    <scope>NUCLEOTIDE SEQUENCE [LARGE SCALE GENOMIC DNA]</scope>
    <source>
        <strain evidence="1 2">ATCC 200175</strain>
    </source>
</reference>
<reference evidence="2" key="2">
    <citation type="submission" date="2015-01" db="EMBL/GenBank/DDBJ databases">
        <title>Evolutionary Origins and Diversification of the Mycorrhizal Mutualists.</title>
        <authorList>
            <consortium name="DOE Joint Genome Institute"/>
            <consortium name="Mycorrhizal Genomics Consortium"/>
            <person name="Kohler A."/>
            <person name="Kuo A."/>
            <person name="Nagy L.G."/>
            <person name="Floudas D."/>
            <person name="Copeland A."/>
            <person name="Barry K.W."/>
            <person name="Cichocki N."/>
            <person name="Veneault-Fourrey C."/>
            <person name="LaButti K."/>
            <person name="Lindquist E.A."/>
            <person name="Lipzen A."/>
            <person name="Lundell T."/>
            <person name="Morin E."/>
            <person name="Murat C."/>
            <person name="Riley R."/>
            <person name="Ohm R."/>
            <person name="Sun H."/>
            <person name="Tunlid A."/>
            <person name="Henrissat B."/>
            <person name="Grigoriev I.V."/>
            <person name="Hibbett D.S."/>
            <person name="Martin F."/>
        </authorList>
    </citation>
    <scope>NUCLEOTIDE SEQUENCE [LARGE SCALE GENOMIC DNA]</scope>
    <source>
        <strain evidence="2">ATCC 200175</strain>
    </source>
</reference>
<proteinExistence type="predicted"/>